<dbReference type="PANTHER" id="PTHR35585:SF1">
    <property type="entry name" value="HHE DOMAIN PROTEIN (AFU_ORTHOLOGUE AFUA_4G00730)"/>
    <property type="match status" value="1"/>
</dbReference>
<dbReference type="VEuPathDB" id="AmoebaDB:NAEGRDRAFT_82606"/>
<accession>D2VF93</accession>
<evidence type="ECO:0000259" key="1">
    <source>
        <dbReference type="Pfam" id="PF01814"/>
    </source>
</evidence>
<dbReference type="OMA" id="AVMDMGR"/>
<organism evidence="3">
    <name type="scientific">Naegleria gruberi</name>
    <name type="common">Amoeba</name>
    <dbReference type="NCBI Taxonomy" id="5762"/>
    <lineage>
        <taxon>Eukaryota</taxon>
        <taxon>Discoba</taxon>
        <taxon>Heterolobosea</taxon>
        <taxon>Tetramitia</taxon>
        <taxon>Eutetramitia</taxon>
        <taxon>Vahlkampfiidae</taxon>
        <taxon>Naegleria</taxon>
    </lineage>
</organism>
<name>D2VF93_NAEGR</name>
<dbReference type="EMBL" id="GG738868">
    <property type="protein sequence ID" value="EFC44328.1"/>
    <property type="molecule type" value="Genomic_DNA"/>
</dbReference>
<dbReference type="PANTHER" id="PTHR35585">
    <property type="entry name" value="HHE DOMAIN PROTEIN (AFU_ORTHOLOGUE AFUA_4G00730)"/>
    <property type="match status" value="1"/>
</dbReference>
<dbReference type="RefSeq" id="XP_002677072.1">
    <property type="nucleotide sequence ID" value="XM_002677026.1"/>
</dbReference>
<dbReference type="Gene3D" id="1.20.120.520">
    <property type="entry name" value="nmb1532 protein domain like"/>
    <property type="match status" value="1"/>
</dbReference>
<dbReference type="KEGG" id="ngr:NAEGRDRAFT_82606"/>
<evidence type="ECO:0000313" key="3">
    <source>
        <dbReference type="Proteomes" id="UP000006671"/>
    </source>
</evidence>
<sequence length="189" mass="21974">MDGINLLETDHTKLRDKISQFRNNDNWTSRQLLIKEIISNVCQHTSAEERYLYDLITQKFDNGKFLYDKQLIDNQVHKEMMQFLLDKIDILSVGNMSFRDSYQQECEKLFSVLEDHMKEEEQLVFPKLRETLNTTELSDLYKNLEWAKQNAPTRPHPSTPVVGSKILHPVAGLVDSLTESLTGTTNVNK</sequence>
<dbReference type="Proteomes" id="UP000006671">
    <property type="component" value="Unassembled WGS sequence"/>
</dbReference>
<evidence type="ECO:0000313" key="2">
    <source>
        <dbReference type="EMBL" id="EFC44328.1"/>
    </source>
</evidence>
<protein>
    <recommendedName>
        <fullName evidence="1">Hemerythrin-like domain-containing protein</fullName>
    </recommendedName>
</protein>
<dbReference type="InParanoid" id="D2VF93"/>
<dbReference type="GeneID" id="8850166"/>
<reference evidence="2 3" key="1">
    <citation type="journal article" date="2010" name="Cell">
        <title>The genome of Naegleria gruberi illuminates early eukaryotic versatility.</title>
        <authorList>
            <person name="Fritz-Laylin L.K."/>
            <person name="Prochnik S.E."/>
            <person name="Ginger M.L."/>
            <person name="Dacks J.B."/>
            <person name="Carpenter M.L."/>
            <person name="Field M.C."/>
            <person name="Kuo A."/>
            <person name="Paredez A."/>
            <person name="Chapman J."/>
            <person name="Pham J."/>
            <person name="Shu S."/>
            <person name="Neupane R."/>
            <person name="Cipriano M."/>
            <person name="Mancuso J."/>
            <person name="Tu H."/>
            <person name="Salamov A."/>
            <person name="Lindquist E."/>
            <person name="Shapiro H."/>
            <person name="Lucas S."/>
            <person name="Grigoriev I.V."/>
            <person name="Cande W.Z."/>
            <person name="Fulton C."/>
            <person name="Rokhsar D.S."/>
            <person name="Dawson S.C."/>
        </authorList>
    </citation>
    <scope>NUCLEOTIDE SEQUENCE [LARGE SCALE GENOMIC DNA]</scope>
    <source>
        <strain evidence="2 3">NEG-M</strain>
    </source>
</reference>
<gene>
    <name evidence="2" type="ORF">NAEGRDRAFT_82606</name>
</gene>
<dbReference type="Pfam" id="PF01814">
    <property type="entry name" value="Hemerythrin"/>
    <property type="match status" value="1"/>
</dbReference>
<dbReference type="OrthoDB" id="9983919at2759"/>
<keyword evidence="3" id="KW-1185">Reference proteome</keyword>
<dbReference type="AlphaFoldDB" id="D2VF93"/>
<feature type="domain" description="Hemerythrin-like" evidence="1">
    <location>
        <begin position="3"/>
        <end position="128"/>
    </location>
</feature>
<dbReference type="InterPro" id="IPR012312">
    <property type="entry name" value="Hemerythrin-like"/>
</dbReference>
<proteinExistence type="predicted"/>